<dbReference type="InterPro" id="IPR008271">
    <property type="entry name" value="Ser/Thr_kinase_AS"/>
</dbReference>
<keyword evidence="4 7" id="KW-0547">Nucleotide-binding</keyword>
<evidence type="ECO:0000256" key="8">
    <source>
        <dbReference type="SAM" id="MobiDB-lite"/>
    </source>
</evidence>
<comment type="caution">
    <text evidence="10">The sequence shown here is derived from an EMBL/GenBank/DDBJ whole genome shotgun (WGS) entry which is preliminary data.</text>
</comment>
<organism evidence="10 11">
    <name type="scientific">Streptomyces telluris</name>
    <dbReference type="NCBI Taxonomy" id="2720021"/>
    <lineage>
        <taxon>Bacteria</taxon>
        <taxon>Bacillati</taxon>
        <taxon>Actinomycetota</taxon>
        <taxon>Actinomycetes</taxon>
        <taxon>Kitasatosporales</taxon>
        <taxon>Streptomycetaceae</taxon>
        <taxon>Streptomyces</taxon>
    </lineage>
</organism>
<dbReference type="PANTHER" id="PTHR43289">
    <property type="entry name" value="MITOGEN-ACTIVATED PROTEIN KINASE KINASE KINASE 20-RELATED"/>
    <property type="match status" value="1"/>
</dbReference>
<dbReference type="CDD" id="cd14014">
    <property type="entry name" value="STKc_PknB_like"/>
    <property type="match status" value="1"/>
</dbReference>
<dbReference type="Proteomes" id="UP001142374">
    <property type="component" value="Unassembled WGS sequence"/>
</dbReference>
<sequence>MTNDGGRPTGPTGASEPTSYDLQPPRAPVAATSSIPGATGSVHTQGAPNPYAAPVPPPHVPHPAAHAPAAPAAPAATAAVPAPGPAAGTGPVPEPGAGRRVGNRYRLISRLGHGGMGTVWKAHDEVVDREVAVKEPRVPDHLPASMRENVHQRMQREARAAARVAHPSVVAVHDVVVEDGRPWIVMELVRGQSLGDRLSDGTLDPREAARIGLAVLDALGAAHEAGVLHRDVKPDNVLLGRDDRVVLTDFGIAQIEGEQGLTETGAFVGSPEYVAPERVLGQRPGPESDLWSLGVVLYSAVEGVSPFRRSNTQATMQAILSAEPQMPSRGAGVLGGLVMALLHKNPAARPGRAEVRRTLEAIARPAAAGEAAFGASGRPQATGSKWVPPVLQGNRKAQWGLGVGVVAVATAATMLIVNPFAVGPAVPLHWKVRDEPEIVRASMAVPEDYEKSVDSNDNWVYFQDPSGVFAISLDKDTAEQRAKNTGSYEPKDIGSAEAEAKRLIARHTTDPGSKLNDAKADTVKATPYPGMRTAEVVTVYRKSGSNDADPKALKRELIIVNEARTVTWRLEVRMPEKGEGRKDGDKLFEDVVKYLKIQDK</sequence>
<evidence type="ECO:0000256" key="6">
    <source>
        <dbReference type="ARBA" id="ARBA00022840"/>
    </source>
</evidence>
<evidence type="ECO:0000256" key="2">
    <source>
        <dbReference type="ARBA" id="ARBA00022527"/>
    </source>
</evidence>
<reference evidence="10" key="1">
    <citation type="submission" date="2022-06" db="EMBL/GenBank/DDBJ databases">
        <title>WGS of actinobacteria.</title>
        <authorList>
            <person name="Thawai C."/>
        </authorList>
    </citation>
    <scope>NUCLEOTIDE SEQUENCE</scope>
    <source>
        <strain evidence="10">AA8</strain>
    </source>
</reference>
<gene>
    <name evidence="10" type="ORF">NQU55_05565</name>
</gene>
<dbReference type="GO" id="GO:0005524">
    <property type="term" value="F:ATP binding"/>
    <property type="evidence" value="ECO:0007669"/>
    <property type="project" value="UniProtKB-UniRule"/>
</dbReference>
<evidence type="ECO:0000313" key="10">
    <source>
        <dbReference type="EMBL" id="MCQ8769249.1"/>
    </source>
</evidence>
<dbReference type="Gene3D" id="3.30.200.20">
    <property type="entry name" value="Phosphorylase Kinase, domain 1"/>
    <property type="match status" value="1"/>
</dbReference>
<feature type="binding site" evidence="7">
    <location>
        <position position="134"/>
    </location>
    <ligand>
        <name>ATP</name>
        <dbReference type="ChEBI" id="CHEBI:30616"/>
    </ligand>
</feature>
<accession>A0A9X2LDE7</accession>
<dbReference type="Pfam" id="PF00069">
    <property type="entry name" value="Pkinase"/>
    <property type="match status" value="1"/>
</dbReference>
<feature type="domain" description="Protein kinase" evidence="9">
    <location>
        <begin position="105"/>
        <end position="362"/>
    </location>
</feature>
<dbReference type="Gene3D" id="1.10.510.10">
    <property type="entry name" value="Transferase(Phosphotransferase) domain 1"/>
    <property type="match status" value="1"/>
</dbReference>
<keyword evidence="5 10" id="KW-0418">Kinase</keyword>
<dbReference type="InterPro" id="IPR017441">
    <property type="entry name" value="Protein_kinase_ATP_BS"/>
</dbReference>
<dbReference type="GO" id="GO:0004674">
    <property type="term" value="F:protein serine/threonine kinase activity"/>
    <property type="evidence" value="ECO:0007669"/>
    <property type="project" value="UniProtKB-KW"/>
</dbReference>
<dbReference type="InterPro" id="IPR000719">
    <property type="entry name" value="Prot_kinase_dom"/>
</dbReference>
<dbReference type="SUPFAM" id="SSF56112">
    <property type="entry name" value="Protein kinase-like (PK-like)"/>
    <property type="match status" value="1"/>
</dbReference>
<feature type="region of interest" description="Disordered" evidence="8">
    <location>
        <begin position="1"/>
        <end position="100"/>
    </location>
</feature>
<evidence type="ECO:0000256" key="7">
    <source>
        <dbReference type="PROSITE-ProRule" id="PRU10141"/>
    </source>
</evidence>
<evidence type="ECO:0000256" key="4">
    <source>
        <dbReference type="ARBA" id="ARBA00022741"/>
    </source>
</evidence>
<keyword evidence="2 10" id="KW-0723">Serine/threonine-protein kinase</keyword>
<evidence type="ECO:0000259" key="9">
    <source>
        <dbReference type="PROSITE" id="PS50011"/>
    </source>
</evidence>
<evidence type="ECO:0000256" key="3">
    <source>
        <dbReference type="ARBA" id="ARBA00022679"/>
    </source>
</evidence>
<protein>
    <recommendedName>
        <fullName evidence="1">non-specific serine/threonine protein kinase</fullName>
        <ecNumber evidence="1">2.7.11.1</ecNumber>
    </recommendedName>
</protein>
<dbReference type="SMART" id="SM00220">
    <property type="entry name" value="S_TKc"/>
    <property type="match status" value="1"/>
</dbReference>
<dbReference type="PROSITE" id="PS00108">
    <property type="entry name" value="PROTEIN_KINASE_ST"/>
    <property type="match status" value="1"/>
</dbReference>
<evidence type="ECO:0000256" key="1">
    <source>
        <dbReference type="ARBA" id="ARBA00012513"/>
    </source>
</evidence>
<proteinExistence type="predicted"/>
<dbReference type="PROSITE" id="PS00107">
    <property type="entry name" value="PROTEIN_KINASE_ATP"/>
    <property type="match status" value="1"/>
</dbReference>
<keyword evidence="11" id="KW-1185">Reference proteome</keyword>
<dbReference type="AlphaFoldDB" id="A0A9X2LDE7"/>
<name>A0A9X2LDE7_9ACTN</name>
<keyword evidence="6 7" id="KW-0067">ATP-binding</keyword>
<dbReference type="PROSITE" id="PS50011">
    <property type="entry name" value="PROTEIN_KINASE_DOM"/>
    <property type="match status" value="1"/>
</dbReference>
<feature type="compositionally biased region" description="Polar residues" evidence="8">
    <location>
        <begin position="31"/>
        <end position="44"/>
    </location>
</feature>
<dbReference type="RefSeq" id="WP_168091460.1">
    <property type="nucleotide sequence ID" value="NZ_JAATER010000024.1"/>
</dbReference>
<keyword evidence="3" id="KW-0808">Transferase</keyword>
<dbReference type="PANTHER" id="PTHR43289:SF6">
    <property type="entry name" value="SERINE_THREONINE-PROTEIN KINASE NEKL-3"/>
    <property type="match status" value="1"/>
</dbReference>
<dbReference type="EC" id="2.7.11.1" evidence="1"/>
<evidence type="ECO:0000313" key="11">
    <source>
        <dbReference type="Proteomes" id="UP001142374"/>
    </source>
</evidence>
<dbReference type="InterPro" id="IPR011009">
    <property type="entry name" value="Kinase-like_dom_sf"/>
</dbReference>
<dbReference type="EMBL" id="JANIID010000003">
    <property type="protein sequence ID" value="MCQ8769249.1"/>
    <property type="molecule type" value="Genomic_DNA"/>
</dbReference>
<feature type="compositionally biased region" description="Pro residues" evidence="8">
    <location>
        <begin position="51"/>
        <end position="61"/>
    </location>
</feature>
<feature type="compositionally biased region" description="Low complexity" evidence="8">
    <location>
        <begin position="62"/>
        <end position="98"/>
    </location>
</feature>
<evidence type="ECO:0000256" key="5">
    <source>
        <dbReference type="ARBA" id="ARBA00022777"/>
    </source>
</evidence>